<gene>
    <name evidence="1" type="ORF">LHUE1_000601</name>
</gene>
<evidence type="ECO:0000313" key="2">
    <source>
        <dbReference type="Proteomes" id="UP001220228"/>
    </source>
</evidence>
<dbReference type="InterPro" id="IPR001387">
    <property type="entry name" value="Cro/C1-type_HTH"/>
</dbReference>
<accession>A0ABY8DVN7</accession>
<dbReference type="Proteomes" id="UP001220228">
    <property type="component" value="Chromosome"/>
</dbReference>
<reference evidence="1 2" key="1">
    <citation type="submission" date="2023-03" db="EMBL/GenBank/DDBJ databases">
        <authorList>
            <person name="Ruckert-Reed C."/>
        </authorList>
    </citation>
    <scope>NUCLEOTIDE SEQUENCE [LARGE SCALE GENOMIC DNA]</scope>
    <source>
        <strain evidence="1 2">DSM 115425</strain>
    </source>
</reference>
<evidence type="ECO:0000313" key="1">
    <source>
        <dbReference type="EMBL" id="WFB39852.1"/>
    </source>
</evidence>
<dbReference type="InterPro" id="IPR010982">
    <property type="entry name" value="Lambda_DNA-bd_dom_sf"/>
</dbReference>
<name>A0ABY8DVN7_9LACO</name>
<sequence>MNSKYIIKNHTNTFLIRGHEYEVTAPAKFNRSTGELIDDKTLDDVALEIANEKYRQAMGIVSPADIKRYRTRVNLSQQELASLMGRHPATIELYEAGAFPAEADNRLLRALINDDATIVRK</sequence>
<dbReference type="CDD" id="cd00093">
    <property type="entry name" value="HTH_XRE"/>
    <property type="match status" value="1"/>
</dbReference>
<dbReference type="SUPFAM" id="SSF47413">
    <property type="entry name" value="lambda repressor-like DNA-binding domains"/>
    <property type="match status" value="1"/>
</dbReference>
<dbReference type="RefSeq" id="WP_049170290.1">
    <property type="nucleotide sequence ID" value="NZ_CP120687.1"/>
</dbReference>
<keyword evidence="2" id="KW-1185">Reference proteome</keyword>
<organism evidence="1 2">
    <name type="scientific">Lacticaseibacillus huelsenbergensis</name>
    <dbReference type="NCBI Taxonomy" id="3035291"/>
    <lineage>
        <taxon>Bacteria</taxon>
        <taxon>Bacillati</taxon>
        <taxon>Bacillota</taxon>
        <taxon>Bacilli</taxon>
        <taxon>Lactobacillales</taxon>
        <taxon>Lactobacillaceae</taxon>
        <taxon>Lacticaseibacillus</taxon>
    </lineage>
</organism>
<dbReference type="EMBL" id="CP120687">
    <property type="protein sequence ID" value="WFB39852.1"/>
    <property type="molecule type" value="Genomic_DNA"/>
</dbReference>
<proteinExistence type="predicted"/>
<protein>
    <submittedName>
        <fullName evidence="1">Transcriptional regulator</fullName>
    </submittedName>
</protein>
<dbReference type="Gene3D" id="1.10.260.40">
    <property type="entry name" value="lambda repressor-like DNA-binding domains"/>
    <property type="match status" value="1"/>
</dbReference>